<dbReference type="Proteomes" id="UP000298030">
    <property type="component" value="Unassembled WGS sequence"/>
</dbReference>
<protein>
    <submittedName>
        <fullName evidence="1">Uncharacterized protein</fullName>
    </submittedName>
</protein>
<comment type="caution">
    <text evidence="1">The sequence shown here is derived from an EMBL/GenBank/DDBJ whole genome shotgun (WGS) entry which is preliminary data.</text>
</comment>
<sequence>MRGPLQDFIPLGTDISRYCILEKKAAQTRMRRCASEDRQDNQRMTRVLFLSGRAEPTKRDNQLNGNKTSISLSIRQTRSMVTRIETKQGISSWDLCTCPYTPILDLDRRPLGLGVEAREAAHGPVPSYHMRDLSKGITAARWAFMGATLELVHSLAPWTPGAYIKFKCRLEARLVLLRVEVELPRDQLPSKSHQLELDQARAQLEELDHTPTIYRSLPTAFPGLSKQAMAIRSSY</sequence>
<accession>A0A4Y7SGT8</accession>
<evidence type="ECO:0000313" key="2">
    <source>
        <dbReference type="Proteomes" id="UP000298030"/>
    </source>
</evidence>
<dbReference type="AlphaFoldDB" id="A0A4Y7SGT8"/>
<evidence type="ECO:0000313" key="1">
    <source>
        <dbReference type="EMBL" id="TEB21110.1"/>
    </source>
</evidence>
<organism evidence="1 2">
    <name type="scientific">Coprinellus micaceus</name>
    <name type="common">Glistening ink-cap mushroom</name>
    <name type="synonym">Coprinus micaceus</name>
    <dbReference type="NCBI Taxonomy" id="71717"/>
    <lineage>
        <taxon>Eukaryota</taxon>
        <taxon>Fungi</taxon>
        <taxon>Dikarya</taxon>
        <taxon>Basidiomycota</taxon>
        <taxon>Agaricomycotina</taxon>
        <taxon>Agaricomycetes</taxon>
        <taxon>Agaricomycetidae</taxon>
        <taxon>Agaricales</taxon>
        <taxon>Agaricineae</taxon>
        <taxon>Psathyrellaceae</taxon>
        <taxon>Coprinellus</taxon>
    </lineage>
</organism>
<dbReference type="EMBL" id="QPFP01000121">
    <property type="protein sequence ID" value="TEB21110.1"/>
    <property type="molecule type" value="Genomic_DNA"/>
</dbReference>
<keyword evidence="2" id="KW-1185">Reference proteome</keyword>
<proteinExistence type="predicted"/>
<reference evidence="1 2" key="1">
    <citation type="journal article" date="2019" name="Nat. Ecol. Evol.">
        <title>Megaphylogeny resolves global patterns of mushroom evolution.</title>
        <authorList>
            <person name="Varga T."/>
            <person name="Krizsan K."/>
            <person name="Foldi C."/>
            <person name="Dima B."/>
            <person name="Sanchez-Garcia M."/>
            <person name="Sanchez-Ramirez S."/>
            <person name="Szollosi G.J."/>
            <person name="Szarkandi J.G."/>
            <person name="Papp V."/>
            <person name="Albert L."/>
            <person name="Andreopoulos W."/>
            <person name="Angelini C."/>
            <person name="Antonin V."/>
            <person name="Barry K.W."/>
            <person name="Bougher N.L."/>
            <person name="Buchanan P."/>
            <person name="Buyck B."/>
            <person name="Bense V."/>
            <person name="Catcheside P."/>
            <person name="Chovatia M."/>
            <person name="Cooper J."/>
            <person name="Damon W."/>
            <person name="Desjardin D."/>
            <person name="Finy P."/>
            <person name="Geml J."/>
            <person name="Haridas S."/>
            <person name="Hughes K."/>
            <person name="Justo A."/>
            <person name="Karasinski D."/>
            <person name="Kautmanova I."/>
            <person name="Kiss B."/>
            <person name="Kocsube S."/>
            <person name="Kotiranta H."/>
            <person name="LaButti K.M."/>
            <person name="Lechner B.E."/>
            <person name="Liimatainen K."/>
            <person name="Lipzen A."/>
            <person name="Lukacs Z."/>
            <person name="Mihaltcheva S."/>
            <person name="Morgado L.N."/>
            <person name="Niskanen T."/>
            <person name="Noordeloos M.E."/>
            <person name="Ohm R.A."/>
            <person name="Ortiz-Santana B."/>
            <person name="Ovrebo C."/>
            <person name="Racz N."/>
            <person name="Riley R."/>
            <person name="Savchenko A."/>
            <person name="Shiryaev A."/>
            <person name="Soop K."/>
            <person name="Spirin V."/>
            <person name="Szebenyi C."/>
            <person name="Tomsovsky M."/>
            <person name="Tulloss R.E."/>
            <person name="Uehling J."/>
            <person name="Grigoriev I.V."/>
            <person name="Vagvolgyi C."/>
            <person name="Papp T."/>
            <person name="Martin F.M."/>
            <person name="Miettinen O."/>
            <person name="Hibbett D.S."/>
            <person name="Nagy L.G."/>
        </authorList>
    </citation>
    <scope>NUCLEOTIDE SEQUENCE [LARGE SCALE GENOMIC DNA]</scope>
    <source>
        <strain evidence="1 2">FP101781</strain>
    </source>
</reference>
<name>A0A4Y7SGT8_COPMI</name>
<gene>
    <name evidence="1" type="ORF">FA13DRAFT_1834459</name>
</gene>